<dbReference type="Proteomes" id="UP000441585">
    <property type="component" value="Unassembled WGS sequence"/>
</dbReference>
<proteinExistence type="predicted"/>
<comment type="caution">
    <text evidence="2">The sequence shown here is derived from an EMBL/GenBank/DDBJ whole genome shotgun (WGS) entry which is preliminary data.</text>
</comment>
<dbReference type="EMBL" id="WKKF01000002">
    <property type="protein sequence ID" value="MRX54767.1"/>
    <property type="molecule type" value="Genomic_DNA"/>
</dbReference>
<feature type="signal peptide" evidence="1">
    <location>
        <begin position="1"/>
        <end position="22"/>
    </location>
</feature>
<keyword evidence="3" id="KW-1185">Reference proteome</keyword>
<evidence type="ECO:0000313" key="3">
    <source>
        <dbReference type="Proteomes" id="UP000441585"/>
    </source>
</evidence>
<accession>A0A6I2MBS0</accession>
<evidence type="ECO:0000313" key="2">
    <source>
        <dbReference type="EMBL" id="MRX54767.1"/>
    </source>
</evidence>
<keyword evidence="1" id="KW-0732">Signal</keyword>
<dbReference type="RefSeq" id="WP_070876105.1">
    <property type="nucleotide sequence ID" value="NZ_CAJFZX010000009.1"/>
</dbReference>
<evidence type="ECO:0000256" key="1">
    <source>
        <dbReference type="SAM" id="SignalP"/>
    </source>
</evidence>
<protein>
    <submittedName>
        <fullName evidence="2">Uncharacterized protein</fullName>
    </submittedName>
</protein>
<feature type="chain" id="PRO_5026223909" evidence="1">
    <location>
        <begin position="23"/>
        <end position="77"/>
    </location>
</feature>
<dbReference type="AlphaFoldDB" id="A0A6I2MBS0"/>
<reference evidence="2 3" key="1">
    <citation type="submission" date="2019-11" db="EMBL/GenBank/DDBJ databases">
        <title>Bacillus idriensis genome.</title>
        <authorList>
            <person name="Konopka E.N."/>
            <person name="Newman J.D."/>
        </authorList>
    </citation>
    <scope>NUCLEOTIDE SEQUENCE [LARGE SCALE GENOMIC DNA]</scope>
    <source>
        <strain evidence="2 3">DSM 19097</strain>
    </source>
</reference>
<sequence length="77" mass="9013">MNKKKIITASFIFTAMFTSAWAANEKTKRTYIDPDSLSGSKAEISETEEPFYLSNEEKRMLEKFKPREYIRIVNVNK</sequence>
<name>A0A6I2MBS0_9BACI</name>
<organism evidence="2 3">
    <name type="scientific">Metabacillus idriensis</name>
    <dbReference type="NCBI Taxonomy" id="324768"/>
    <lineage>
        <taxon>Bacteria</taxon>
        <taxon>Bacillati</taxon>
        <taxon>Bacillota</taxon>
        <taxon>Bacilli</taxon>
        <taxon>Bacillales</taxon>
        <taxon>Bacillaceae</taxon>
        <taxon>Metabacillus</taxon>
    </lineage>
</organism>
<gene>
    <name evidence="2" type="ORF">GJU41_12360</name>
</gene>